<dbReference type="InterPro" id="IPR036249">
    <property type="entry name" value="Thioredoxin-like_sf"/>
</dbReference>
<organism evidence="3 4">
    <name type="scientific">Ophiostoma piceae (strain UAMH 11346)</name>
    <name type="common">Sap stain fungus</name>
    <dbReference type="NCBI Taxonomy" id="1262450"/>
    <lineage>
        <taxon>Eukaryota</taxon>
        <taxon>Fungi</taxon>
        <taxon>Dikarya</taxon>
        <taxon>Ascomycota</taxon>
        <taxon>Pezizomycotina</taxon>
        <taxon>Sordariomycetes</taxon>
        <taxon>Sordariomycetidae</taxon>
        <taxon>Ophiostomatales</taxon>
        <taxon>Ophiostomataceae</taxon>
        <taxon>Ophiostoma</taxon>
    </lineage>
</organism>
<feature type="compositionally biased region" description="Low complexity" evidence="1">
    <location>
        <begin position="51"/>
        <end position="64"/>
    </location>
</feature>
<dbReference type="CDD" id="cd03419">
    <property type="entry name" value="GRX_GRXh_1_2_like"/>
    <property type="match status" value="1"/>
</dbReference>
<reference evidence="3 4" key="1">
    <citation type="journal article" date="2013" name="BMC Genomics">
        <title>The genome and transcriptome of the pine saprophyte Ophiostoma piceae, and a comparison with the bark beetle-associated pine pathogen Grosmannia clavigera.</title>
        <authorList>
            <person name="Haridas S."/>
            <person name="Wang Y."/>
            <person name="Lim L."/>
            <person name="Massoumi Alamouti S."/>
            <person name="Jackman S."/>
            <person name="Docking R."/>
            <person name="Robertson G."/>
            <person name="Birol I."/>
            <person name="Bohlmann J."/>
            <person name="Breuil C."/>
        </authorList>
    </citation>
    <scope>NUCLEOTIDE SEQUENCE [LARGE SCALE GENOMIC DNA]</scope>
    <source>
        <strain evidence="3 4">UAMH 11346</strain>
    </source>
</reference>
<proteinExistence type="predicted"/>
<dbReference type="GO" id="GO:0000324">
    <property type="term" value="C:fungal-type vacuole"/>
    <property type="evidence" value="ECO:0007669"/>
    <property type="project" value="TreeGrafter"/>
</dbReference>
<dbReference type="PROSITE" id="PS00018">
    <property type="entry name" value="EF_HAND_1"/>
    <property type="match status" value="1"/>
</dbReference>
<dbReference type="Pfam" id="PF00462">
    <property type="entry name" value="Glutaredoxin"/>
    <property type="match status" value="1"/>
</dbReference>
<dbReference type="GO" id="GO:0015038">
    <property type="term" value="F:glutathione disulfide oxidoreductase activity"/>
    <property type="evidence" value="ECO:0007669"/>
    <property type="project" value="TreeGrafter"/>
</dbReference>
<keyword evidence="4" id="KW-1185">Reference proteome</keyword>
<dbReference type="STRING" id="1262450.S3C5S8"/>
<dbReference type="PANTHER" id="PTHR45694:SF5">
    <property type="entry name" value="GLUTAREDOXIN 2"/>
    <property type="match status" value="1"/>
</dbReference>
<dbReference type="PANTHER" id="PTHR45694">
    <property type="entry name" value="GLUTAREDOXIN 2"/>
    <property type="match status" value="1"/>
</dbReference>
<dbReference type="Gene3D" id="3.40.30.10">
    <property type="entry name" value="Glutaredoxin"/>
    <property type="match status" value="1"/>
</dbReference>
<dbReference type="GO" id="GO:0005801">
    <property type="term" value="C:cis-Golgi network"/>
    <property type="evidence" value="ECO:0007669"/>
    <property type="project" value="TreeGrafter"/>
</dbReference>
<feature type="region of interest" description="Disordered" evidence="1">
    <location>
        <begin position="93"/>
        <end position="125"/>
    </location>
</feature>
<dbReference type="HOGENOM" id="CLU_026126_0_0_1"/>
<name>S3C5S8_OPHP1</name>
<dbReference type="OrthoDB" id="423313at2759"/>
<dbReference type="InterPro" id="IPR018247">
    <property type="entry name" value="EF_Hand_1_Ca_BS"/>
</dbReference>
<evidence type="ECO:0000256" key="1">
    <source>
        <dbReference type="SAM" id="MobiDB-lite"/>
    </source>
</evidence>
<feature type="region of interest" description="Disordered" evidence="1">
    <location>
        <begin position="51"/>
        <end position="80"/>
    </location>
</feature>
<dbReference type="InterPro" id="IPR014025">
    <property type="entry name" value="Glutaredoxin_subgr"/>
</dbReference>
<dbReference type="InterPro" id="IPR002109">
    <property type="entry name" value="Glutaredoxin"/>
</dbReference>
<feature type="domain" description="Glutaredoxin" evidence="2">
    <location>
        <begin position="174"/>
        <end position="239"/>
    </location>
</feature>
<evidence type="ECO:0000259" key="2">
    <source>
        <dbReference type="Pfam" id="PF00462"/>
    </source>
</evidence>
<gene>
    <name evidence="3" type="ORF">F503_04481</name>
</gene>
<dbReference type="SUPFAM" id="SSF52833">
    <property type="entry name" value="Thioredoxin-like"/>
    <property type="match status" value="1"/>
</dbReference>
<dbReference type="GO" id="GO:0034599">
    <property type="term" value="P:cellular response to oxidative stress"/>
    <property type="evidence" value="ECO:0007669"/>
    <property type="project" value="TreeGrafter"/>
</dbReference>
<dbReference type="AlphaFoldDB" id="S3C5S8"/>
<dbReference type="PRINTS" id="PR00160">
    <property type="entry name" value="GLUTAREDOXIN"/>
</dbReference>
<dbReference type="GO" id="GO:0005796">
    <property type="term" value="C:Golgi lumen"/>
    <property type="evidence" value="ECO:0007669"/>
    <property type="project" value="TreeGrafter"/>
</dbReference>
<dbReference type="VEuPathDB" id="FungiDB:F503_04481"/>
<accession>S3C5S8</accession>
<evidence type="ECO:0000313" key="4">
    <source>
        <dbReference type="Proteomes" id="UP000016923"/>
    </source>
</evidence>
<dbReference type="EMBL" id="KE148148">
    <property type="protein sequence ID" value="EPE08894.1"/>
    <property type="molecule type" value="Genomic_DNA"/>
</dbReference>
<dbReference type="PROSITE" id="PS51354">
    <property type="entry name" value="GLUTAREDOXIN_2"/>
    <property type="match status" value="1"/>
</dbReference>
<evidence type="ECO:0000313" key="3">
    <source>
        <dbReference type="EMBL" id="EPE08894.1"/>
    </source>
</evidence>
<dbReference type="Proteomes" id="UP000016923">
    <property type="component" value="Unassembled WGS sequence"/>
</dbReference>
<sequence length="273" mass="28286">MAPRRLRLLVIAALAFTVTMLIYTSRLRDSGHTPDQRTLQDFYHKTKGALAGSGAGAAADSPGGNTVPAKPVDLDNDGDVDEDDLRLAREMQSRLKAAEQQAKDQANAKSPNRPDAPSNVIGVGSAANKGSGGNAVAGGAAAGAPAAAAVAEPVSDEAKAVDAELDLIVKKSPVVIFSKTYCPFSKRAKGVLLDKYVIDPAPFVVELDTHPLGAALQARLAELTGRRTVPNILVGGKSIGGGDDIAEMDGNKALVGKIVTLSSNRVTMKERLA</sequence>
<dbReference type="OMA" id="FYHKTMD"/>
<dbReference type="eggNOG" id="KOG1752">
    <property type="taxonomic scope" value="Eukaryota"/>
</dbReference>
<protein>
    <submittedName>
        <fullName evidence="3">Glutaredoxin domain containing protein</fullName>
    </submittedName>
</protein>